<dbReference type="InterPro" id="IPR012340">
    <property type="entry name" value="NA-bd_OB-fold"/>
</dbReference>
<gene>
    <name evidence="3" type="ORF">ACFFI0_12545</name>
</gene>
<dbReference type="SMART" id="SM00316">
    <property type="entry name" value="S1"/>
    <property type="match status" value="2"/>
</dbReference>
<name>A0ABV6HJS4_9SPHI</name>
<dbReference type="InterPro" id="IPR014464">
    <property type="entry name" value="CvfB_fam"/>
</dbReference>
<dbReference type="Pfam" id="PF13509">
    <property type="entry name" value="S1_2"/>
    <property type="match status" value="1"/>
</dbReference>
<dbReference type="PANTHER" id="PTHR37296:SF1">
    <property type="entry name" value="CONSERVED VIRULENCE FACTOR B"/>
    <property type="match status" value="1"/>
</dbReference>
<evidence type="ECO:0000259" key="2">
    <source>
        <dbReference type="SMART" id="SM00316"/>
    </source>
</evidence>
<dbReference type="EMBL" id="JBHLWO010000002">
    <property type="protein sequence ID" value="MFC0319145.1"/>
    <property type="molecule type" value="Genomic_DNA"/>
</dbReference>
<accession>A0ABV6HJS4</accession>
<feature type="domain" description="S1 motif" evidence="2">
    <location>
        <begin position="145"/>
        <end position="207"/>
    </location>
</feature>
<comment type="caution">
    <text evidence="3">The sequence shown here is derived from an EMBL/GenBank/DDBJ whole genome shotgun (WGS) entry which is preliminary data.</text>
</comment>
<dbReference type="RefSeq" id="WP_013666587.1">
    <property type="nucleotide sequence ID" value="NZ_JBHLWO010000002.1"/>
</dbReference>
<organism evidence="3 4">
    <name type="scientific">Olivibacter oleidegradans</name>
    <dbReference type="NCBI Taxonomy" id="760123"/>
    <lineage>
        <taxon>Bacteria</taxon>
        <taxon>Pseudomonadati</taxon>
        <taxon>Bacteroidota</taxon>
        <taxon>Sphingobacteriia</taxon>
        <taxon>Sphingobacteriales</taxon>
        <taxon>Sphingobacteriaceae</taxon>
        <taxon>Olivibacter</taxon>
    </lineage>
</organism>
<protein>
    <submittedName>
        <fullName evidence="3">S1 RNA-binding domain-containing protein</fullName>
    </submittedName>
</protein>
<dbReference type="Gene3D" id="1.10.10.10">
    <property type="entry name" value="Winged helix-like DNA-binding domain superfamily/Winged helix DNA-binding domain"/>
    <property type="match status" value="1"/>
</dbReference>
<dbReference type="InterPro" id="IPR040764">
    <property type="entry name" value="CvfB_WH"/>
</dbReference>
<comment type="similarity">
    <text evidence="1">Belongs to the CvfB family.</text>
</comment>
<evidence type="ECO:0000256" key="1">
    <source>
        <dbReference type="PIRNR" id="PIRNR012524"/>
    </source>
</evidence>
<evidence type="ECO:0000313" key="4">
    <source>
        <dbReference type="Proteomes" id="UP001589774"/>
    </source>
</evidence>
<dbReference type="InterPro" id="IPR003029">
    <property type="entry name" value="S1_domain"/>
</dbReference>
<dbReference type="Gene3D" id="2.40.50.140">
    <property type="entry name" value="Nucleic acid-binding proteins"/>
    <property type="match status" value="2"/>
</dbReference>
<dbReference type="Proteomes" id="UP001589774">
    <property type="component" value="Unassembled WGS sequence"/>
</dbReference>
<sequence>MIKVGKLNTLKIVGSDNLQYTLSDDESNIVSLPHTNTLSPISKDAEEITVFVYTNKQGALTATTKKPYAEVGDYALLKVVAEAPNGVFMDLGIEKDLFVPKKEQRWPMVKGKSYLIHIYLDPLNNHMVGSSRLNKYIDRDELSVEVGDEVELIISEETDLGYNAIINNRHIGLLYANEVFENLRIGNKRKGWIKKIYPDGKIDLSLQPLGYEHILNSREMIIDLLKKRNGRIPLGDKSSPEEVYKILKISKKTFKKAIGALYKERLIEISDEEIKETKQ</sequence>
<keyword evidence="4" id="KW-1185">Reference proteome</keyword>
<dbReference type="InterPro" id="IPR039566">
    <property type="entry name" value="CvfB_S1_st"/>
</dbReference>
<dbReference type="PIRSF" id="PIRSF012524">
    <property type="entry name" value="YitL_S1"/>
    <property type="match status" value="1"/>
</dbReference>
<dbReference type="Pfam" id="PF17783">
    <property type="entry name" value="WHD_CvfB"/>
    <property type="match status" value="1"/>
</dbReference>
<dbReference type="PANTHER" id="PTHR37296">
    <property type="entry name" value="CONSERVED VIRULENCE FACTOR B"/>
    <property type="match status" value="1"/>
</dbReference>
<proteinExistence type="inferred from homology"/>
<feature type="domain" description="S1 motif" evidence="2">
    <location>
        <begin position="70"/>
        <end position="132"/>
    </location>
</feature>
<dbReference type="InterPro" id="IPR036388">
    <property type="entry name" value="WH-like_DNA-bd_sf"/>
</dbReference>
<evidence type="ECO:0000313" key="3">
    <source>
        <dbReference type="EMBL" id="MFC0319145.1"/>
    </source>
</evidence>
<reference evidence="3 4" key="1">
    <citation type="submission" date="2024-09" db="EMBL/GenBank/DDBJ databases">
        <authorList>
            <person name="Sun Q."/>
            <person name="Mori K."/>
        </authorList>
    </citation>
    <scope>NUCLEOTIDE SEQUENCE [LARGE SCALE GENOMIC DNA]</scope>
    <source>
        <strain evidence="3 4">CCM 7765</strain>
    </source>
</reference>